<organism evidence="2 3">
    <name type="scientific">Syntrophorhabdus aromaticivorans</name>
    <dbReference type="NCBI Taxonomy" id="328301"/>
    <lineage>
        <taxon>Bacteria</taxon>
        <taxon>Pseudomonadati</taxon>
        <taxon>Thermodesulfobacteriota</taxon>
        <taxon>Syntrophorhabdia</taxon>
        <taxon>Syntrophorhabdales</taxon>
        <taxon>Syntrophorhabdaceae</taxon>
        <taxon>Syntrophorhabdus</taxon>
    </lineage>
</organism>
<protein>
    <submittedName>
        <fullName evidence="2">Uncharacterized protein</fullName>
    </submittedName>
</protein>
<proteinExistence type="predicted"/>
<sequence length="71" mass="7009">MASQNDIWLRSSISEASRTIAVEVSTAHGIYALPTGGKGGKGGKGKTGETGGTGGKGGKGGKRSFNADKNG</sequence>
<evidence type="ECO:0000313" key="2">
    <source>
        <dbReference type="EMBL" id="NLW36055.1"/>
    </source>
</evidence>
<evidence type="ECO:0000256" key="1">
    <source>
        <dbReference type="SAM" id="MobiDB-lite"/>
    </source>
</evidence>
<reference evidence="2" key="2">
    <citation type="submission" date="2020-01" db="EMBL/GenBank/DDBJ databases">
        <authorList>
            <person name="Campanaro S."/>
        </authorList>
    </citation>
    <scope>NUCLEOTIDE SEQUENCE</scope>
    <source>
        <strain evidence="2">AS06rmzACSIP_7</strain>
    </source>
</reference>
<feature type="region of interest" description="Disordered" evidence="1">
    <location>
        <begin position="31"/>
        <end position="71"/>
    </location>
</feature>
<reference evidence="2" key="1">
    <citation type="journal article" date="2020" name="Biotechnol. Biofuels">
        <title>New insights from the biogas microbiome by comprehensive genome-resolved metagenomics of nearly 1600 species originating from multiple anaerobic digesters.</title>
        <authorList>
            <person name="Campanaro S."/>
            <person name="Treu L."/>
            <person name="Rodriguez-R L.M."/>
            <person name="Kovalovszki A."/>
            <person name="Ziels R.M."/>
            <person name="Maus I."/>
            <person name="Zhu X."/>
            <person name="Kougias P.G."/>
            <person name="Basile A."/>
            <person name="Luo G."/>
            <person name="Schluter A."/>
            <person name="Konstantinidis K.T."/>
            <person name="Angelidaki I."/>
        </authorList>
    </citation>
    <scope>NUCLEOTIDE SEQUENCE</scope>
    <source>
        <strain evidence="2">AS06rmzACSIP_7</strain>
    </source>
</reference>
<evidence type="ECO:0000313" key="3">
    <source>
        <dbReference type="Proteomes" id="UP000777265"/>
    </source>
</evidence>
<comment type="caution">
    <text evidence="2">The sequence shown here is derived from an EMBL/GenBank/DDBJ whole genome shotgun (WGS) entry which is preliminary data.</text>
</comment>
<dbReference type="Proteomes" id="UP000777265">
    <property type="component" value="Unassembled WGS sequence"/>
</dbReference>
<name>A0A971M531_9BACT</name>
<dbReference type="EMBL" id="JAAYEE010000207">
    <property type="protein sequence ID" value="NLW36055.1"/>
    <property type="molecule type" value="Genomic_DNA"/>
</dbReference>
<accession>A0A971M531</accession>
<gene>
    <name evidence="2" type="ORF">GXY80_11345</name>
</gene>
<feature type="compositionally biased region" description="Gly residues" evidence="1">
    <location>
        <begin position="48"/>
        <end position="58"/>
    </location>
</feature>
<dbReference type="AlphaFoldDB" id="A0A971M531"/>